<keyword evidence="3 6" id="KW-0812">Transmembrane</keyword>
<evidence type="ECO:0000256" key="1">
    <source>
        <dbReference type="ARBA" id="ARBA00004141"/>
    </source>
</evidence>
<comment type="subcellular location">
    <subcellularLocation>
        <location evidence="1">Membrane</location>
        <topology evidence="1">Multi-pass membrane protein</topology>
    </subcellularLocation>
</comment>
<evidence type="ECO:0000256" key="3">
    <source>
        <dbReference type="ARBA" id="ARBA00022692"/>
    </source>
</evidence>
<evidence type="ECO:0008006" key="9">
    <source>
        <dbReference type="Google" id="ProtNLM"/>
    </source>
</evidence>
<evidence type="ECO:0000313" key="8">
    <source>
        <dbReference type="Proteomes" id="UP000625976"/>
    </source>
</evidence>
<dbReference type="Proteomes" id="UP000625976">
    <property type="component" value="Unassembled WGS sequence"/>
</dbReference>
<proteinExistence type="inferred from homology"/>
<dbReference type="AlphaFoldDB" id="A0A917LV60"/>
<feature type="transmembrane region" description="Helical" evidence="6">
    <location>
        <begin position="86"/>
        <end position="106"/>
    </location>
</feature>
<comment type="caution">
    <text evidence="7">The sequence shown here is derived from an EMBL/GenBank/DDBJ whole genome shotgun (WGS) entry which is preliminary data.</text>
</comment>
<feature type="transmembrane region" description="Helical" evidence="6">
    <location>
        <begin position="140"/>
        <end position="160"/>
    </location>
</feature>
<protein>
    <recommendedName>
        <fullName evidence="9">Lysoplasmalogenase</fullName>
    </recommendedName>
</protein>
<feature type="transmembrane region" description="Helical" evidence="6">
    <location>
        <begin position="169"/>
        <end position="189"/>
    </location>
</feature>
<evidence type="ECO:0000256" key="4">
    <source>
        <dbReference type="ARBA" id="ARBA00022989"/>
    </source>
</evidence>
<evidence type="ECO:0000256" key="6">
    <source>
        <dbReference type="SAM" id="Phobius"/>
    </source>
</evidence>
<dbReference type="Pfam" id="PF07947">
    <property type="entry name" value="YhhN"/>
    <property type="match status" value="1"/>
</dbReference>
<feature type="transmembrane region" description="Helical" evidence="6">
    <location>
        <begin position="61"/>
        <end position="80"/>
    </location>
</feature>
<dbReference type="GO" id="GO:0016787">
    <property type="term" value="F:hydrolase activity"/>
    <property type="evidence" value="ECO:0007669"/>
    <property type="project" value="TreeGrafter"/>
</dbReference>
<evidence type="ECO:0000313" key="7">
    <source>
        <dbReference type="EMBL" id="GGG58594.1"/>
    </source>
</evidence>
<dbReference type="PANTHER" id="PTHR31885">
    <property type="entry name" value="GH04784P"/>
    <property type="match status" value="1"/>
</dbReference>
<keyword evidence="5 6" id="KW-0472">Membrane</keyword>
<sequence>MLTKSEKSFSILFIILLALEILTSSIESISGLNYIAKPALLISLIIFFWKHSSHLDKKMKLMIYLALIFSLLGDILLMFVNESANFFIGGLLAFLTAHIFYVLVFLKQRNKTKKPIPFMGLMLLYGLLLFYLLKDSLGDMLLPVILYMLVILSMATTAFLRQGAVVKSSYLIVFVGAILFMISDSILALNKFYQPLPYSNFSIMFTYGFAQLFIVFGLLKQR</sequence>
<keyword evidence="8" id="KW-1185">Reference proteome</keyword>
<organism evidence="7 8">
    <name type="scientific">Bizionia arctica</name>
    <dbReference type="NCBI Taxonomy" id="1495645"/>
    <lineage>
        <taxon>Bacteria</taxon>
        <taxon>Pseudomonadati</taxon>
        <taxon>Bacteroidota</taxon>
        <taxon>Flavobacteriia</taxon>
        <taxon>Flavobacteriales</taxon>
        <taxon>Flavobacteriaceae</taxon>
        <taxon>Bizionia</taxon>
    </lineage>
</organism>
<keyword evidence="4 6" id="KW-1133">Transmembrane helix</keyword>
<reference evidence="7" key="2">
    <citation type="submission" date="2020-09" db="EMBL/GenBank/DDBJ databases">
        <authorList>
            <person name="Sun Q."/>
            <person name="Zhou Y."/>
        </authorList>
    </citation>
    <scope>NUCLEOTIDE SEQUENCE</scope>
    <source>
        <strain evidence="7">CGMCC 1.12751</strain>
    </source>
</reference>
<dbReference type="EMBL" id="BMFQ01000004">
    <property type="protein sequence ID" value="GGG58594.1"/>
    <property type="molecule type" value="Genomic_DNA"/>
</dbReference>
<comment type="similarity">
    <text evidence="2">Belongs to the TMEM86 family.</text>
</comment>
<name>A0A917LV60_9FLAO</name>
<dbReference type="PANTHER" id="PTHR31885:SF6">
    <property type="entry name" value="GH04784P"/>
    <property type="match status" value="1"/>
</dbReference>
<evidence type="ECO:0000256" key="2">
    <source>
        <dbReference type="ARBA" id="ARBA00007375"/>
    </source>
</evidence>
<accession>A0A917LV60</accession>
<feature type="transmembrane region" description="Helical" evidence="6">
    <location>
        <begin position="118"/>
        <end position="134"/>
    </location>
</feature>
<reference evidence="7" key="1">
    <citation type="journal article" date="2014" name="Int. J. Syst. Evol. Microbiol.">
        <title>Complete genome sequence of Corynebacterium casei LMG S-19264T (=DSM 44701T), isolated from a smear-ripened cheese.</title>
        <authorList>
            <consortium name="US DOE Joint Genome Institute (JGI-PGF)"/>
            <person name="Walter F."/>
            <person name="Albersmeier A."/>
            <person name="Kalinowski J."/>
            <person name="Ruckert C."/>
        </authorList>
    </citation>
    <scope>NUCLEOTIDE SEQUENCE</scope>
    <source>
        <strain evidence="7">CGMCC 1.12751</strain>
    </source>
</reference>
<dbReference type="InterPro" id="IPR012506">
    <property type="entry name" value="TMEM86B-like"/>
</dbReference>
<evidence type="ECO:0000256" key="5">
    <source>
        <dbReference type="ARBA" id="ARBA00023136"/>
    </source>
</evidence>
<feature type="transmembrane region" description="Helical" evidence="6">
    <location>
        <begin position="201"/>
        <end position="219"/>
    </location>
</feature>
<feature type="transmembrane region" description="Helical" evidence="6">
    <location>
        <begin position="33"/>
        <end position="49"/>
    </location>
</feature>
<gene>
    <name evidence="7" type="ORF">GCM10010976_31740</name>
</gene>
<dbReference type="GO" id="GO:0016020">
    <property type="term" value="C:membrane"/>
    <property type="evidence" value="ECO:0007669"/>
    <property type="project" value="UniProtKB-SubCell"/>
</dbReference>